<evidence type="ECO:0000256" key="5">
    <source>
        <dbReference type="ARBA" id="ARBA00022729"/>
    </source>
</evidence>
<evidence type="ECO:0000256" key="12">
    <source>
        <dbReference type="RuleBase" id="RU361130"/>
    </source>
</evidence>
<dbReference type="PANTHER" id="PTHR18929">
    <property type="entry name" value="PROTEIN DISULFIDE ISOMERASE"/>
    <property type="match status" value="1"/>
</dbReference>
<feature type="signal peptide" evidence="12">
    <location>
        <begin position="1"/>
        <end position="21"/>
    </location>
</feature>
<dbReference type="CDD" id="cd02982">
    <property type="entry name" value="PDI_b'_family"/>
    <property type="match status" value="1"/>
</dbReference>
<dbReference type="PROSITE" id="PS51352">
    <property type="entry name" value="THIOREDOXIN_2"/>
    <property type="match status" value="2"/>
</dbReference>
<dbReference type="CDD" id="cd02995">
    <property type="entry name" value="PDI_a_PDI_a'_C"/>
    <property type="match status" value="1"/>
</dbReference>
<dbReference type="PROSITE" id="PS00194">
    <property type="entry name" value="THIOREDOXIN_1"/>
    <property type="match status" value="2"/>
</dbReference>
<keyword evidence="6" id="KW-0677">Repeat</keyword>
<keyword evidence="9 12" id="KW-0413">Isomerase</keyword>
<dbReference type="InterPro" id="IPR036249">
    <property type="entry name" value="Thioredoxin-like_sf"/>
</dbReference>
<dbReference type="Proteomes" id="UP001491310">
    <property type="component" value="Unassembled WGS sequence"/>
</dbReference>
<comment type="catalytic activity">
    <reaction evidence="1 12">
        <text>Catalyzes the rearrangement of -S-S- bonds in proteins.</text>
        <dbReference type="EC" id="5.3.4.1"/>
    </reaction>
</comment>
<evidence type="ECO:0000256" key="1">
    <source>
        <dbReference type="ARBA" id="ARBA00001182"/>
    </source>
</evidence>
<dbReference type="PANTHER" id="PTHR18929:SF132">
    <property type="entry name" value="PROTEIN DISULFIDE-ISOMERASE A3"/>
    <property type="match status" value="1"/>
</dbReference>
<dbReference type="Pfam" id="PF13848">
    <property type="entry name" value="Thioredoxin_6"/>
    <property type="match status" value="1"/>
</dbReference>
<evidence type="ECO:0000256" key="10">
    <source>
        <dbReference type="ARBA" id="ARBA00023284"/>
    </source>
</evidence>
<dbReference type="SUPFAM" id="SSF52833">
    <property type="entry name" value="Thioredoxin-like"/>
    <property type="match status" value="4"/>
</dbReference>
<reference evidence="14 15" key="1">
    <citation type="journal article" date="2024" name="Nat. Commun.">
        <title>Phylogenomics reveals the evolutionary origins of lichenization in chlorophyte algae.</title>
        <authorList>
            <person name="Puginier C."/>
            <person name="Libourel C."/>
            <person name="Otte J."/>
            <person name="Skaloud P."/>
            <person name="Haon M."/>
            <person name="Grisel S."/>
            <person name="Petersen M."/>
            <person name="Berrin J.G."/>
            <person name="Delaux P.M."/>
            <person name="Dal Grande F."/>
            <person name="Keller J."/>
        </authorList>
    </citation>
    <scope>NUCLEOTIDE SEQUENCE [LARGE SCALE GENOMIC DNA]</scope>
    <source>
        <strain evidence="14 15">SAG 216-7</strain>
    </source>
</reference>
<dbReference type="EMBL" id="JALJOT010000002">
    <property type="protein sequence ID" value="KAK9917899.1"/>
    <property type="molecule type" value="Genomic_DNA"/>
</dbReference>
<dbReference type="InterPro" id="IPR005788">
    <property type="entry name" value="PDI_thioredoxin-like_dom"/>
</dbReference>
<name>A0ABR2Z2V4_9CHLO</name>
<dbReference type="Pfam" id="PF00085">
    <property type="entry name" value="Thioredoxin"/>
    <property type="match status" value="2"/>
</dbReference>
<gene>
    <name evidence="14" type="ORF">WJX75_009352</name>
</gene>
<accession>A0ABR2Z2V4</accession>
<evidence type="ECO:0000256" key="7">
    <source>
        <dbReference type="ARBA" id="ARBA00022824"/>
    </source>
</evidence>
<comment type="caution">
    <text evidence="14">The sequence shown here is derived from an EMBL/GenBank/DDBJ whole genome shotgun (WGS) entry which is preliminary data.</text>
</comment>
<dbReference type="InterPro" id="IPR013766">
    <property type="entry name" value="Thioredoxin_domain"/>
</dbReference>
<dbReference type="NCBIfam" id="TIGR01126">
    <property type="entry name" value="pdi_dom"/>
    <property type="match status" value="2"/>
</dbReference>
<feature type="domain" description="Thioredoxin" evidence="13">
    <location>
        <begin position="15"/>
        <end position="138"/>
    </location>
</feature>
<evidence type="ECO:0000313" key="14">
    <source>
        <dbReference type="EMBL" id="KAK9917899.1"/>
    </source>
</evidence>
<evidence type="ECO:0000313" key="15">
    <source>
        <dbReference type="Proteomes" id="UP001491310"/>
    </source>
</evidence>
<evidence type="ECO:0000259" key="13">
    <source>
        <dbReference type="PROSITE" id="PS51352"/>
    </source>
</evidence>
<dbReference type="Gene3D" id="3.40.30.10">
    <property type="entry name" value="Glutaredoxin"/>
    <property type="match status" value="4"/>
</dbReference>
<evidence type="ECO:0000256" key="4">
    <source>
        <dbReference type="ARBA" id="ARBA00012723"/>
    </source>
</evidence>
<dbReference type="CDD" id="cd02981">
    <property type="entry name" value="PDI_b_family"/>
    <property type="match status" value="1"/>
</dbReference>
<dbReference type="PRINTS" id="PR00421">
    <property type="entry name" value="THIOREDOXIN"/>
</dbReference>
<evidence type="ECO:0000256" key="9">
    <source>
        <dbReference type="ARBA" id="ARBA00023235"/>
    </source>
</evidence>
<dbReference type="NCBIfam" id="TIGR01130">
    <property type="entry name" value="ER_PDI_fam"/>
    <property type="match status" value="1"/>
</dbReference>
<evidence type="ECO:0000256" key="11">
    <source>
        <dbReference type="RuleBase" id="RU004208"/>
    </source>
</evidence>
<proteinExistence type="inferred from homology"/>
<keyword evidence="8" id="KW-1015">Disulfide bond</keyword>
<keyword evidence="10" id="KW-0676">Redox-active center</keyword>
<dbReference type="CDD" id="cd02961">
    <property type="entry name" value="PDI_a_family"/>
    <property type="match status" value="1"/>
</dbReference>
<dbReference type="InterPro" id="IPR005792">
    <property type="entry name" value="Prot_disulphide_isomerase"/>
</dbReference>
<evidence type="ECO:0000256" key="6">
    <source>
        <dbReference type="ARBA" id="ARBA00022737"/>
    </source>
</evidence>
<evidence type="ECO:0000256" key="8">
    <source>
        <dbReference type="ARBA" id="ARBA00023157"/>
    </source>
</evidence>
<feature type="chain" id="PRO_5044958405" description="Protein disulfide-isomerase" evidence="12">
    <location>
        <begin position="22"/>
        <end position="504"/>
    </location>
</feature>
<comment type="subcellular location">
    <subcellularLocation>
        <location evidence="2">Endoplasmic reticulum lumen</location>
    </subcellularLocation>
</comment>
<keyword evidence="5 12" id="KW-0732">Signal</keyword>
<protein>
    <recommendedName>
        <fullName evidence="4 12">Protein disulfide-isomerase</fullName>
        <ecNumber evidence="4 12">5.3.4.1</ecNumber>
    </recommendedName>
</protein>
<organism evidence="14 15">
    <name type="scientific">Coccomyxa subellipsoidea</name>
    <dbReference type="NCBI Taxonomy" id="248742"/>
    <lineage>
        <taxon>Eukaryota</taxon>
        <taxon>Viridiplantae</taxon>
        <taxon>Chlorophyta</taxon>
        <taxon>core chlorophytes</taxon>
        <taxon>Trebouxiophyceae</taxon>
        <taxon>Trebouxiophyceae incertae sedis</taxon>
        <taxon>Coccomyxaceae</taxon>
        <taxon>Coccomyxa</taxon>
    </lineage>
</organism>
<evidence type="ECO:0000256" key="3">
    <source>
        <dbReference type="ARBA" id="ARBA00006347"/>
    </source>
</evidence>
<evidence type="ECO:0000256" key="2">
    <source>
        <dbReference type="ARBA" id="ARBA00004319"/>
    </source>
</evidence>
<dbReference type="InterPro" id="IPR017937">
    <property type="entry name" value="Thioredoxin_CS"/>
</dbReference>
<comment type="similarity">
    <text evidence="3 11">Belongs to the protein disulfide isomerase family.</text>
</comment>
<feature type="domain" description="Thioredoxin" evidence="13">
    <location>
        <begin position="313"/>
        <end position="478"/>
    </location>
</feature>
<dbReference type="EC" id="5.3.4.1" evidence="4 12"/>
<sequence length="504" mass="54704">MMKWALLGLLCSSLAIAGTQAEEAEVVVTINGEDQFSKAVKDSEFLLAEFYAPWCGHCKSLAPEYEQAAKMLKESGSKIVLAKIDATEDDNKAMSTKFGVNGFPTLKIFRNGNLDKPADYGGPRDAAGIVSYLEKVSGPPSKELKTKEEVAEFKAAHDPAVLGAFSGADAKEFKAFEAAADGLRSDFDFAHTFDASLVEEAKKAPAVVVVKSYDEPLVVFEGKFGDAEIAGFVEESTTPKLVEMDQSAKNKKALNRIFADQVKPKLLALVSKDAKNEKKFRDILTQVSSKRADRFNTLWTDPSANPQVAKYFGLEDSELPAIAIHDAKNDGKYFLKNAKPGAVNKWIDDFEAGKVEKFIKSEEAPKDNTGPVKVVTANTFDEIVLGGKDVLVEFYAPWCGHCKSLAPIYEQLGEKFADNDEVIIAKIDATANDVPSTKFEVKGFPTIAFVSGPDGEITLYEGDRSLPDLTTFVTMKIKDSKAAKAKLTEAGQAGGAEEVSKDEL</sequence>
<keyword evidence="7" id="KW-0256">Endoplasmic reticulum</keyword>
<keyword evidence="15" id="KW-1185">Reference proteome</keyword>